<keyword evidence="3" id="KW-0862">Zinc</keyword>
<feature type="binding site" evidence="3">
    <location>
        <position position="194"/>
    </location>
    <ligand>
        <name>Zn(2+)</name>
        <dbReference type="ChEBI" id="CHEBI:29105"/>
        <label>1</label>
    </ligand>
</feature>
<feature type="binding site" evidence="3">
    <location>
        <position position="129"/>
    </location>
    <ligand>
        <name>Zn(2+)</name>
        <dbReference type="ChEBI" id="CHEBI:29105"/>
        <label>2</label>
    </ligand>
</feature>
<dbReference type="InterPro" id="IPR036264">
    <property type="entry name" value="Bact_exopeptidase_dim_dom"/>
</dbReference>
<reference evidence="5 6" key="1">
    <citation type="submission" date="2019-03" db="EMBL/GenBank/DDBJ databases">
        <title>Genomic Encyclopedia of Type Strains, Phase IV (KMG-IV): sequencing the most valuable type-strain genomes for metagenomic binning, comparative biology and taxonomic classification.</title>
        <authorList>
            <person name="Goeker M."/>
        </authorList>
    </citation>
    <scope>NUCLEOTIDE SEQUENCE [LARGE SCALE GENOMIC DNA]</scope>
    <source>
        <strain evidence="5 6">DSM 102940</strain>
    </source>
</reference>
<evidence type="ECO:0000259" key="4">
    <source>
        <dbReference type="Pfam" id="PF07687"/>
    </source>
</evidence>
<dbReference type="AlphaFoldDB" id="A0A4R2KQ26"/>
<keyword evidence="2 5" id="KW-0378">Hydrolase</keyword>
<dbReference type="GO" id="GO:0016813">
    <property type="term" value="F:hydrolase activity, acting on carbon-nitrogen (but not peptide) bonds, in linear amidines"/>
    <property type="evidence" value="ECO:0007669"/>
    <property type="project" value="InterPro"/>
</dbReference>
<keyword evidence="6" id="KW-1185">Reference proteome</keyword>
<comment type="caution">
    <text evidence="5">The sequence shown here is derived from an EMBL/GenBank/DDBJ whole genome shotgun (WGS) entry which is preliminary data.</text>
</comment>
<dbReference type="GO" id="GO:0046872">
    <property type="term" value="F:metal ion binding"/>
    <property type="evidence" value="ECO:0007669"/>
    <property type="project" value="UniProtKB-KW"/>
</dbReference>
<feature type="domain" description="Peptidase M20 dimerisation" evidence="4">
    <location>
        <begin position="216"/>
        <end position="313"/>
    </location>
</feature>
<evidence type="ECO:0000256" key="3">
    <source>
        <dbReference type="PIRSR" id="PIRSR001235-1"/>
    </source>
</evidence>
<dbReference type="NCBIfam" id="TIGR01879">
    <property type="entry name" value="hydantase"/>
    <property type="match status" value="1"/>
</dbReference>
<name>A0A4R2KQ26_9FIRM</name>
<dbReference type="PANTHER" id="PTHR32494">
    <property type="entry name" value="ALLANTOATE DEIMINASE-RELATED"/>
    <property type="match status" value="1"/>
</dbReference>
<gene>
    <name evidence="5" type="ORF">EV214_11165</name>
</gene>
<dbReference type="InterPro" id="IPR010158">
    <property type="entry name" value="Amidase_Cbmase"/>
</dbReference>
<dbReference type="SUPFAM" id="SSF55031">
    <property type="entry name" value="Bacterial exopeptidase dimerisation domain"/>
    <property type="match status" value="1"/>
</dbReference>
<organism evidence="5 6">
    <name type="scientific">Marinisporobacter balticus</name>
    <dbReference type="NCBI Taxonomy" id="2018667"/>
    <lineage>
        <taxon>Bacteria</taxon>
        <taxon>Bacillati</taxon>
        <taxon>Bacillota</taxon>
        <taxon>Clostridia</taxon>
        <taxon>Peptostreptococcales</taxon>
        <taxon>Thermotaleaceae</taxon>
        <taxon>Marinisporobacter</taxon>
    </lineage>
</organism>
<dbReference type="Proteomes" id="UP000294919">
    <property type="component" value="Unassembled WGS sequence"/>
</dbReference>
<dbReference type="PIRSF" id="PIRSF001235">
    <property type="entry name" value="Amidase_carbamoylase"/>
    <property type="match status" value="1"/>
</dbReference>
<dbReference type="InterPro" id="IPR011650">
    <property type="entry name" value="Peptidase_M20_dimer"/>
</dbReference>
<dbReference type="Gene3D" id="3.30.70.360">
    <property type="match status" value="1"/>
</dbReference>
<dbReference type="SUPFAM" id="SSF53187">
    <property type="entry name" value="Zn-dependent exopeptidases"/>
    <property type="match status" value="1"/>
</dbReference>
<sequence length="411" mass="45330">MNTKFCSMERMEDKLKTFATYGDTGHGGVTRYSLSQEAIQAREEFTKRMEAIGAEITVDDMANMYATIPGSDPNAKRIVIASHVDSVKNGGNYDGILGVITAMEVLETIVVQKIPHKHPLTAMIWTNEEGSLYPPAMMSSGVICGKFDKDTILSSKSVLDRKTTFGEALVASGYAGSLSNRLNSNDYKCMLELHIEQGPILESANTDIGVVTCVLGMINYRIRTYGQADHAGTTPMKYRQDALYAAAQVLTYLHNELDKLDPDLVYTTGEIKCHPCIHTVIPDFVDFSIDSRHEDPKVLEQVLDIIKNMPKEVAKCKVDYTKAWARDTVYFDKELVAFVKASADEAGISNQYINSGAGHDAQYVSDMMPTTMIFVPSKDGHSHCEPEFTSVEQCTNGASVMLNTVLKIDAK</sequence>
<dbReference type="PANTHER" id="PTHR32494:SF5">
    <property type="entry name" value="ALLANTOATE AMIDOHYDROLASE"/>
    <property type="match status" value="1"/>
</dbReference>
<dbReference type="RefSeq" id="WP_279233120.1">
    <property type="nucleotide sequence ID" value="NZ_SLWV01000011.1"/>
</dbReference>
<dbReference type="Pfam" id="PF07687">
    <property type="entry name" value="M20_dimer"/>
    <property type="match status" value="1"/>
</dbReference>
<feature type="binding site" evidence="3">
    <location>
        <position position="383"/>
    </location>
    <ligand>
        <name>Zn(2+)</name>
        <dbReference type="ChEBI" id="CHEBI:29105"/>
        <label>2</label>
    </ligand>
</feature>
<comment type="similarity">
    <text evidence="1">Belongs to the peptidase M20 family.</text>
</comment>
<dbReference type="Pfam" id="PF01546">
    <property type="entry name" value="Peptidase_M20"/>
    <property type="match status" value="1"/>
</dbReference>
<comment type="cofactor">
    <cofactor evidence="3">
        <name>Zn(2+)</name>
        <dbReference type="ChEBI" id="CHEBI:29105"/>
    </cofactor>
    <text evidence="3">Binds 2 Zn(2+) ions per subunit.</text>
</comment>
<evidence type="ECO:0000313" key="6">
    <source>
        <dbReference type="Proteomes" id="UP000294919"/>
    </source>
</evidence>
<dbReference type="Gene3D" id="3.40.630.10">
    <property type="entry name" value="Zn peptidases"/>
    <property type="match status" value="1"/>
</dbReference>
<accession>A0A4R2KQ26</accession>
<feature type="binding site" evidence="3">
    <location>
        <position position="83"/>
    </location>
    <ligand>
        <name>Zn(2+)</name>
        <dbReference type="ChEBI" id="CHEBI:29105"/>
        <label>1</label>
    </ligand>
</feature>
<dbReference type="EMBL" id="SLWV01000011">
    <property type="protein sequence ID" value="TCO74802.1"/>
    <property type="molecule type" value="Genomic_DNA"/>
</dbReference>
<proteinExistence type="inferred from homology"/>
<feature type="binding site" evidence="3">
    <location>
        <position position="94"/>
    </location>
    <ligand>
        <name>Zn(2+)</name>
        <dbReference type="ChEBI" id="CHEBI:29105"/>
        <label>1</label>
    </ligand>
</feature>
<keyword evidence="3" id="KW-0479">Metal-binding</keyword>
<dbReference type="InterPro" id="IPR002933">
    <property type="entry name" value="Peptidase_M20"/>
</dbReference>
<protein>
    <submittedName>
        <fullName evidence="5">N-carbamoyl-L-amino-acid hydrolase</fullName>
    </submittedName>
</protein>
<evidence type="ECO:0000256" key="2">
    <source>
        <dbReference type="ARBA" id="ARBA00022801"/>
    </source>
</evidence>
<feature type="binding site" evidence="3">
    <location>
        <position position="94"/>
    </location>
    <ligand>
        <name>Zn(2+)</name>
        <dbReference type="ChEBI" id="CHEBI:29105"/>
        <label>2</label>
    </ligand>
</feature>
<evidence type="ECO:0000313" key="5">
    <source>
        <dbReference type="EMBL" id="TCO74802.1"/>
    </source>
</evidence>
<dbReference type="CDD" id="cd03884">
    <property type="entry name" value="M20_bAS"/>
    <property type="match status" value="1"/>
</dbReference>
<evidence type="ECO:0000256" key="1">
    <source>
        <dbReference type="ARBA" id="ARBA00006153"/>
    </source>
</evidence>
<dbReference type="NCBIfam" id="NF006771">
    <property type="entry name" value="PRK09290.1-5"/>
    <property type="match status" value="1"/>
</dbReference>